<protein>
    <submittedName>
        <fullName evidence="1">Uncharacterized protein</fullName>
    </submittedName>
</protein>
<evidence type="ECO:0000313" key="2">
    <source>
        <dbReference type="Proteomes" id="UP000290288"/>
    </source>
</evidence>
<name>A0A4Q2DNK1_9AGAR</name>
<dbReference type="EMBL" id="SDEE01000128">
    <property type="protein sequence ID" value="RXW20926.1"/>
    <property type="molecule type" value="Genomic_DNA"/>
</dbReference>
<comment type="caution">
    <text evidence="1">The sequence shown here is derived from an EMBL/GenBank/DDBJ whole genome shotgun (WGS) entry which is preliminary data.</text>
</comment>
<dbReference type="OrthoDB" id="3182995at2759"/>
<accession>A0A4Q2DNK1</accession>
<keyword evidence="2" id="KW-1185">Reference proteome</keyword>
<organism evidence="1 2">
    <name type="scientific">Candolleomyces aberdarensis</name>
    <dbReference type="NCBI Taxonomy" id="2316362"/>
    <lineage>
        <taxon>Eukaryota</taxon>
        <taxon>Fungi</taxon>
        <taxon>Dikarya</taxon>
        <taxon>Basidiomycota</taxon>
        <taxon>Agaricomycotina</taxon>
        <taxon>Agaricomycetes</taxon>
        <taxon>Agaricomycetidae</taxon>
        <taxon>Agaricales</taxon>
        <taxon>Agaricineae</taxon>
        <taxon>Psathyrellaceae</taxon>
        <taxon>Candolleomyces</taxon>
    </lineage>
</organism>
<reference evidence="1 2" key="1">
    <citation type="submission" date="2019-01" db="EMBL/GenBank/DDBJ databases">
        <title>Draft genome sequence of Psathyrella aberdarensis IHI B618.</title>
        <authorList>
            <person name="Buettner E."/>
            <person name="Kellner H."/>
        </authorList>
    </citation>
    <scope>NUCLEOTIDE SEQUENCE [LARGE SCALE GENOMIC DNA]</scope>
    <source>
        <strain evidence="1 2">IHI B618</strain>
    </source>
</reference>
<gene>
    <name evidence="1" type="ORF">EST38_g4929</name>
</gene>
<dbReference type="AlphaFoldDB" id="A0A4Q2DNK1"/>
<sequence>MFSTLLIHGCGHHSGEPTSFSFNVAPSFPGSSWEQQTTLPAPETWASKDISEAEGCLELSLQNRISEGRIGVTFSALVVSATKGGKDVRPSLPESVCLKFAKQEFCRSLAREAWFYEQLADSCQGTSVPRCYGFFSSTMGEQPGYPDVTFIPWEKRIYRLEDTDDVLSWDNPSPDWLPDDQPGAQKYISDLSGYKSGSPWYTWQRSEHNPTLAVLVLDLLGKTCTGVRAGKVK</sequence>
<proteinExistence type="predicted"/>
<dbReference type="Proteomes" id="UP000290288">
    <property type="component" value="Unassembled WGS sequence"/>
</dbReference>
<evidence type="ECO:0000313" key="1">
    <source>
        <dbReference type="EMBL" id="RXW20926.1"/>
    </source>
</evidence>